<dbReference type="GO" id="GO:0005524">
    <property type="term" value="F:ATP binding"/>
    <property type="evidence" value="ECO:0007669"/>
    <property type="project" value="UniProtKB-KW"/>
</dbReference>
<evidence type="ECO:0000259" key="10">
    <source>
        <dbReference type="Pfam" id="PF02518"/>
    </source>
</evidence>
<keyword evidence="9" id="KW-0472">Membrane</keyword>
<evidence type="ECO:0000313" key="12">
    <source>
        <dbReference type="EMBL" id="SDC79359.1"/>
    </source>
</evidence>
<proteinExistence type="predicted"/>
<reference evidence="13" key="1">
    <citation type="submission" date="2016-10" db="EMBL/GenBank/DDBJ databases">
        <authorList>
            <person name="Varghese N."/>
            <person name="Submissions S."/>
        </authorList>
    </citation>
    <scope>NUCLEOTIDE SEQUENCE [LARGE SCALE GENOMIC DNA]</scope>
    <source>
        <strain evidence="13">DSM 25811 / CCM 8410 / LMG 26954 / E90</strain>
    </source>
</reference>
<dbReference type="EC" id="2.7.13.3" evidence="2"/>
<evidence type="ECO:0000259" key="11">
    <source>
        <dbReference type="Pfam" id="PF07730"/>
    </source>
</evidence>
<evidence type="ECO:0000256" key="4">
    <source>
        <dbReference type="ARBA" id="ARBA00022679"/>
    </source>
</evidence>
<feature type="transmembrane region" description="Helical" evidence="9">
    <location>
        <begin position="12"/>
        <end position="31"/>
    </location>
</feature>
<evidence type="ECO:0000256" key="8">
    <source>
        <dbReference type="ARBA" id="ARBA00023012"/>
    </source>
</evidence>
<evidence type="ECO:0000256" key="5">
    <source>
        <dbReference type="ARBA" id="ARBA00022741"/>
    </source>
</evidence>
<keyword evidence="13" id="KW-1185">Reference proteome</keyword>
<dbReference type="Gene3D" id="3.30.565.10">
    <property type="entry name" value="Histidine kinase-like ATPase, C-terminal domain"/>
    <property type="match status" value="1"/>
</dbReference>
<evidence type="ECO:0000256" key="7">
    <source>
        <dbReference type="ARBA" id="ARBA00022840"/>
    </source>
</evidence>
<dbReference type="Gene3D" id="1.20.5.1930">
    <property type="match status" value="1"/>
</dbReference>
<keyword evidence="6 12" id="KW-0418">Kinase</keyword>
<evidence type="ECO:0000256" key="9">
    <source>
        <dbReference type="SAM" id="Phobius"/>
    </source>
</evidence>
<evidence type="ECO:0000256" key="6">
    <source>
        <dbReference type="ARBA" id="ARBA00022777"/>
    </source>
</evidence>
<protein>
    <recommendedName>
        <fullName evidence="2">histidine kinase</fullName>
        <ecNumber evidence="2">2.7.13.3</ecNumber>
    </recommendedName>
</protein>
<evidence type="ECO:0000256" key="3">
    <source>
        <dbReference type="ARBA" id="ARBA00022553"/>
    </source>
</evidence>
<keyword evidence="9" id="KW-0812">Transmembrane</keyword>
<organism evidence="12 13">
    <name type="scientific">Niabella drilacis (strain DSM 25811 / CCM 8410 / CCUG 62505 / LMG 26954 / E90)</name>
    <dbReference type="NCBI Taxonomy" id="1285928"/>
    <lineage>
        <taxon>Bacteria</taxon>
        <taxon>Pseudomonadati</taxon>
        <taxon>Bacteroidota</taxon>
        <taxon>Chitinophagia</taxon>
        <taxon>Chitinophagales</taxon>
        <taxon>Chitinophagaceae</taxon>
        <taxon>Niabella</taxon>
    </lineage>
</organism>
<keyword evidence="5" id="KW-0547">Nucleotide-binding</keyword>
<keyword evidence="8" id="KW-0902">Two-component regulatory system</keyword>
<dbReference type="InterPro" id="IPR003594">
    <property type="entry name" value="HATPase_dom"/>
</dbReference>
<accession>A0A1G6PH18</accession>
<evidence type="ECO:0000256" key="1">
    <source>
        <dbReference type="ARBA" id="ARBA00000085"/>
    </source>
</evidence>
<dbReference type="RefSeq" id="WP_090389667.1">
    <property type="nucleotide sequence ID" value="NZ_FMZO01000004.1"/>
</dbReference>
<dbReference type="STRING" id="1285928.SAMN04487894_10433"/>
<name>A0A1G6PH18_NIADE</name>
<dbReference type="Pfam" id="PF07730">
    <property type="entry name" value="HisKA_3"/>
    <property type="match status" value="1"/>
</dbReference>
<sequence length="252" mass="28664">MDTTKDPLIITAAVVLFIMLLLFAVVLTFIIRAQRQFYANSSKTVLSRLEILETERTRIARDLHDELSPMLSRVFMYVDVCSNRYGPAVSDFLLPPKDILSHLIERVAEIIKNLEDERIIKNGLQQSILTILEQYRHLQQLQSTFYYKVKSPLSRAATIGLYLILLELIQNTLKHAHASAIEVQIWQWRSFLFFNYKDNGSGTCFSGNPDGTGLKSLQQRIELLGGTPEANTQPGNGFQFHIPLKPHKDGSC</sequence>
<feature type="domain" description="Histidine kinase/HSP90-like ATPase" evidence="10">
    <location>
        <begin position="159"/>
        <end position="244"/>
    </location>
</feature>
<feature type="domain" description="Signal transduction histidine kinase subgroup 3 dimerisation and phosphoacceptor" evidence="11">
    <location>
        <begin position="55"/>
        <end position="84"/>
    </location>
</feature>
<dbReference type="InterPro" id="IPR050482">
    <property type="entry name" value="Sensor_HK_TwoCompSys"/>
</dbReference>
<evidence type="ECO:0000313" key="13">
    <source>
        <dbReference type="Proteomes" id="UP000198757"/>
    </source>
</evidence>
<dbReference type="Pfam" id="PF02518">
    <property type="entry name" value="HATPase_c"/>
    <property type="match status" value="1"/>
</dbReference>
<dbReference type="PANTHER" id="PTHR24421:SF10">
    <property type="entry name" value="NITRATE_NITRITE SENSOR PROTEIN NARQ"/>
    <property type="match status" value="1"/>
</dbReference>
<dbReference type="OrthoDB" id="5401121at2"/>
<keyword evidence="9" id="KW-1133">Transmembrane helix</keyword>
<dbReference type="PANTHER" id="PTHR24421">
    <property type="entry name" value="NITRATE/NITRITE SENSOR PROTEIN NARX-RELATED"/>
    <property type="match status" value="1"/>
</dbReference>
<dbReference type="Proteomes" id="UP000198757">
    <property type="component" value="Unassembled WGS sequence"/>
</dbReference>
<dbReference type="GO" id="GO:0000155">
    <property type="term" value="F:phosphorelay sensor kinase activity"/>
    <property type="evidence" value="ECO:0007669"/>
    <property type="project" value="InterPro"/>
</dbReference>
<dbReference type="AlphaFoldDB" id="A0A1G6PH18"/>
<dbReference type="EMBL" id="FMZO01000004">
    <property type="protein sequence ID" value="SDC79359.1"/>
    <property type="molecule type" value="Genomic_DNA"/>
</dbReference>
<dbReference type="CDD" id="cd16917">
    <property type="entry name" value="HATPase_UhpB-NarQ-NarX-like"/>
    <property type="match status" value="1"/>
</dbReference>
<gene>
    <name evidence="12" type="ORF">SAMN04487894_10433</name>
</gene>
<dbReference type="InterPro" id="IPR011712">
    <property type="entry name" value="Sig_transdc_His_kin_sub3_dim/P"/>
</dbReference>
<dbReference type="GO" id="GO:0046983">
    <property type="term" value="F:protein dimerization activity"/>
    <property type="evidence" value="ECO:0007669"/>
    <property type="project" value="InterPro"/>
</dbReference>
<keyword evidence="4" id="KW-0808">Transferase</keyword>
<keyword evidence="7" id="KW-0067">ATP-binding</keyword>
<keyword evidence="3" id="KW-0597">Phosphoprotein</keyword>
<dbReference type="SUPFAM" id="SSF55874">
    <property type="entry name" value="ATPase domain of HSP90 chaperone/DNA topoisomerase II/histidine kinase"/>
    <property type="match status" value="1"/>
</dbReference>
<comment type="catalytic activity">
    <reaction evidence="1">
        <text>ATP + protein L-histidine = ADP + protein N-phospho-L-histidine.</text>
        <dbReference type="EC" id="2.7.13.3"/>
    </reaction>
</comment>
<evidence type="ECO:0000256" key="2">
    <source>
        <dbReference type="ARBA" id="ARBA00012438"/>
    </source>
</evidence>
<dbReference type="GO" id="GO:0016020">
    <property type="term" value="C:membrane"/>
    <property type="evidence" value="ECO:0007669"/>
    <property type="project" value="InterPro"/>
</dbReference>
<dbReference type="InterPro" id="IPR036890">
    <property type="entry name" value="HATPase_C_sf"/>
</dbReference>